<dbReference type="Gene3D" id="2.130.10.10">
    <property type="entry name" value="YVTN repeat-like/Quinoprotein amine dehydrogenase"/>
    <property type="match status" value="1"/>
</dbReference>
<evidence type="ECO:0000256" key="6">
    <source>
        <dbReference type="ARBA" id="ARBA00074300"/>
    </source>
</evidence>
<feature type="compositionally biased region" description="Low complexity" evidence="8">
    <location>
        <begin position="1201"/>
        <end position="1213"/>
    </location>
</feature>
<dbReference type="SUPFAM" id="SSF50729">
    <property type="entry name" value="PH domain-like"/>
    <property type="match status" value="1"/>
</dbReference>
<feature type="compositionally biased region" description="Polar residues" evidence="8">
    <location>
        <begin position="208"/>
        <end position="221"/>
    </location>
</feature>
<proteinExistence type="predicted"/>
<dbReference type="PROSITE" id="PS50010">
    <property type="entry name" value="DH_2"/>
    <property type="match status" value="1"/>
</dbReference>
<evidence type="ECO:0000313" key="10">
    <source>
        <dbReference type="Ensembl" id="ENSONIP00000038256.1"/>
    </source>
</evidence>
<evidence type="ECO:0000259" key="9">
    <source>
        <dbReference type="PROSITE" id="PS50010"/>
    </source>
</evidence>
<dbReference type="Pfam" id="PF00621">
    <property type="entry name" value="RhoGEF"/>
    <property type="match status" value="1"/>
</dbReference>
<dbReference type="Ensembl" id="ENSONIT00000047574.1">
    <property type="protein sequence ID" value="ENSONIP00000038256.1"/>
    <property type="gene ID" value="ENSONIG00000008073.2"/>
</dbReference>
<dbReference type="GO" id="GO:0005085">
    <property type="term" value="F:guanyl-nucleotide exchange factor activity"/>
    <property type="evidence" value="ECO:0007669"/>
    <property type="project" value="UniProtKB-KW"/>
</dbReference>
<evidence type="ECO:0000256" key="2">
    <source>
        <dbReference type="ARBA" id="ARBA00022553"/>
    </source>
</evidence>
<evidence type="ECO:0000256" key="1">
    <source>
        <dbReference type="ARBA" id="ARBA00022481"/>
    </source>
</evidence>
<feature type="region of interest" description="Disordered" evidence="8">
    <location>
        <begin position="1156"/>
        <end position="1182"/>
    </location>
</feature>
<protein>
    <recommendedName>
        <fullName evidence="6">Rho guanine nucleotide exchange factor 10</fullName>
    </recommendedName>
</protein>
<gene>
    <name evidence="10" type="primary">ARHGEF10</name>
    <name evidence="10" type="synonym">arhgef10</name>
</gene>
<keyword evidence="4 7" id="KW-0175">Coiled coil</keyword>
<keyword evidence="2" id="KW-0597">Phosphoprotein</keyword>
<dbReference type="SMART" id="SM00325">
    <property type="entry name" value="RhoGEF"/>
    <property type="match status" value="1"/>
</dbReference>
<dbReference type="Pfam" id="PF19057">
    <property type="entry name" value="PH_19"/>
    <property type="match status" value="1"/>
</dbReference>
<feature type="region of interest" description="Disordered" evidence="8">
    <location>
        <begin position="84"/>
        <end position="122"/>
    </location>
</feature>
<dbReference type="GO" id="GO:0005737">
    <property type="term" value="C:cytoplasm"/>
    <property type="evidence" value="ECO:0007669"/>
    <property type="project" value="UniProtKB-ARBA"/>
</dbReference>
<feature type="coiled-coil region" evidence="7">
    <location>
        <begin position="242"/>
        <end position="293"/>
    </location>
</feature>
<organism evidence="10 11">
    <name type="scientific">Oreochromis niloticus</name>
    <name type="common">Nile tilapia</name>
    <name type="synonym">Tilapia nilotica</name>
    <dbReference type="NCBI Taxonomy" id="8128"/>
    <lineage>
        <taxon>Eukaryota</taxon>
        <taxon>Metazoa</taxon>
        <taxon>Chordata</taxon>
        <taxon>Craniata</taxon>
        <taxon>Vertebrata</taxon>
        <taxon>Euteleostomi</taxon>
        <taxon>Actinopterygii</taxon>
        <taxon>Neopterygii</taxon>
        <taxon>Teleostei</taxon>
        <taxon>Neoteleostei</taxon>
        <taxon>Acanthomorphata</taxon>
        <taxon>Ovalentaria</taxon>
        <taxon>Cichlomorphae</taxon>
        <taxon>Cichliformes</taxon>
        <taxon>Cichlidae</taxon>
        <taxon>African cichlids</taxon>
        <taxon>Pseudocrenilabrinae</taxon>
        <taxon>Oreochromini</taxon>
        <taxon>Oreochromis</taxon>
    </lineage>
</organism>
<dbReference type="GO" id="GO:0030036">
    <property type="term" value="P:actin cytoskeleton organization"/>
    <property type="evidence" value="ECO:0007669"/>
    <property type="project" value="TreeGrafter"/>
</dbReference>
<evidence type="ECO:0000256" key="7">
    <source>
        <dbReference type="SAM" id="Coils"/>
    </source>
</evidence>
<dbReference type="FunFam" id="2.130.10.10:FF:000340">
    <property type="entry name" value="Rho guanine nucleotide exchange factor (GEF) 10"/>
    <property type="match status" value="1"/>
</dbReference>
<name>A0A669BV12_ORENI</name>
<dbReference type="SUPFAM" id="SSF50978">
    <property type="entry name" value="WD40 repeat-like"/>
    <property type="match status" value="1"/>
</dbReference>
<dbReference type="Proteomes" id="UP000005207">
    <property type="component" value="Linkage group LG19"/>
</dbReference>
<keyword evidence="3" id="KW-0344">Guanine-nucleotide releasing factor</keyword>
<dbReference type="GeneTree" id="ENSGT00940000153798"/>
<feature type="region of interest" description="Disordered" evidence="8">
    <location>
        <begin position="203"/>
        <end position="241"/>
    </location>
</feature>
<accession>A0A669BV12</accession>
<dbReference type="PANTHER" id="PTHR12877:SF14">
    <property type="entry name" value="RHO GUANINE NUCLEOTIDE EXCHANGE FACTOR 10"/>
    <property type="match status" value="1"/>
</dbReference>
<dbReference type="InterPro" id="IPR015943">
    <property type="entry name" value="WD40/YVTN_repeat-like_dom_sf"/>
</dbReference>
<dbReference type="InterPro" id="IPR039919">
    <property type="entry name" value="ARHGEF10/ARHGEF17"/>
</dbReference>
<feature type="region of interest" description="Disordered" evidence="8">
    <location>
        <begin position="1201"/>
        <end position="1223"/>
    </location>
</feature>
<evidence type="ECO:0000256" key="3">
    <source>
        <dbReference type="ARBA" id="ARBA00022658"/>
    </source>
</evidence>
<dbReference type="PANTHER" id="PTHR12877">
    <property type="entry name" value="RHO GUANINE NUCLEOTIDE EXCHANGE FACTOR"/>
    <property type="match status" value="1"/>
</dbReference>
<feature type="compositionally biased region" description="Polar residues" evidence="8">
    <location>
        <begin position="1164"/>
        <end position="1179"/>
    </location>
</feature>
<dbReference type="GO" id="GO:0090307">
    <property type="term" value="P:mitotic spindle assembly"/>
    <property type="evidence" value="ECO:0007669"/>
    <property type="project" value="TreeGrafter"/>
</dbReference>
<keyword evidence="11" id="KW-1185">Reference proteome</keyword>
<dbReference type="GO" id="GO:0051496">
    <property type="term" value="P:positive regulation of stress fiber assembly"/>
    <property type="evidence" value="ECO:0007669"/>
    <property type="project" value="UniProtKB-ARBA"/>
</dbReference>
<feature type="domain" description="DH" evidence="9">
    <location>
        <begin position="355"/>
        <end position="542"/>
    </location>
</feature>
<comment type="function">
    <text evidence="5">May play a role in developmental myelination of peripheral nerves.</text>
</comment>
<dbReference type="SUPFAM" id="SSF48065">
    <property type="entry name" value="DBL homology domain (DH-domain)"/>
    <property type="match status" value="1"/>
</dbReference>
<evidence type="ECO:0000256" key="5">
    <source>
        <dbReference type="ARBA" id="ARBA00058240"/>
    </source>
</evidence>
<dbReference type="FunFam" id="1.20.900.10:FF:000003">
    <property type="entry name" value="Rho guanine nucleotide exchange factor 10 like"/>
    <property type="match status" value="1"/>
</dbReference>
<reference evidence="10" key="3">
    <citation type="submission" date="2025-09" db="UniProtKB">
        <authorList>
            <consortium name="Ensembl"/>
        </authorList>
    </citation>
    <scope>IDENTIFICATION</scope>
</reference>
<reference evidence="11" key="1">
    <citation type="submission" date="2012-01" db="EMBL/GenBank/DDBJ databases">
        <title>The Genome Sequence of Oreochromis niloticus (Nile Tilapia).</title>
        <authorList>
            <consortium name="Broad Institute Genome Assembly Team"/>
            <consortium name="Broad Institute Sequencing Platform"/>
            <person name="Di Palma F."/>
            <person name="Johnson J."/>
            <person name="Lander E.S."/>
            <person name="Lindblad-Toh K."/>
        </authorList>
    </citation>
    <scope>NUCLEOTIDE SEQUENCE [LARGE SCALE GENOMIC DNA]</scope>
</reference>
<dbReference type="Gene3D" id="1.20.900.10">
    <property type="entry name" value="Dbl homology (DH) domain"/>
    <property type="match status" value="1"/>
</dbReference>
<dbReference type="GO" id="GO:0051056">
    <property type="term" value="P:regulation of small GTPase mediated signal transduction"/>
    <property type="evidence" value="ECO:0007669"/>
    <property type="project" value="UniProtKB-ARBA"/>
</dbReference>
<dbReference type="InterPro" id="IPR035899">
    <property type="entry name" value="DBL_dom_sf"/>
</dbReference>
<dbReference type="GO" id="GO:0005813">
    <property type="term" value="C:centrosome"/>
    <property type="evidence" value="ECO:0007669"/>
    <property type="project" value="TreeGrafter"/>
</dbReference>
<sequence length="1285" mass="141848">LKPPALHSKRPALPPEPQLLLCHLCLNVTIFVTVSADCMIFPSAVSEGQKVSVSSAHAPHVAPGSSSQGKVNPYSVIDITSFQQQQLDQQHGPASPTPSPTEPKEREAEGQDPPGSPAGIASGYSVPVPCGYATPSGVPLITPAYTTPVIIRHLSVDEDEYPPIREEDALAKWASDPANTAWMESKETIPNPDEMIYDDVELGEEGGCNSSLDNGWSSSEFESYDEASDGEGRPENGLPHLSQDLTRLKEHYEKKMKDLMANTVGTVELQQLKQKHEQKMQKLVKAAKEGTKDGLEKTKAAVKKGRSFIKTKSFCQEKSACFEDEESGLFIEVDCFNVEPVLCPAPEALSQQQLVRRCILGSILESEKNYLDSLKRILEQYEKPLSQIEPRLLSDRKLKMTFYRVREILQCHFLFQIALASRVADWDSLEMIGDVFVASFSKSMVLDAYSEYVNNFSTAMAVVRKTCASKPAFLEFLKHRQETSSDRMTLYGLMMKPIQRFPQFILLLQDMLKNTPVGHPDRLPLQMALTELETLAEKLNEKKREADQRCEIRHIAKAMNERYLNKLLSNGSRYLIRSDDMVETVYNERGEIIKTKERRLFLLNDVLMCATHEAIVTFDQKFLLKWSVPLSFVEVLEFGSSEDMADTGRFPAPHSGEKVVISAKPNKLYMGPGQLYQDLQNLIHDLSLVNQISTMIGSLKGNYQNVNPTVAQDWVSGLQRLILKKEEEIRAADRCRIQLQLPGKQDKTGKPTYFSAVFNTLSPAIKQSWISNLQMAKLALEEDNVQGWFFAEDDGNQMKKQKHPLLLRQMPVVMSKLQEFKVECAVHNPEPHINTESTADTPVVGHGCVWVASCTNQMGQIAIVAMQNSSPKVTECFNVESRILCMAYVPAEQREENGENVPDDNLVSSAKASDTPSVCLGMEEGSIIVYKSSQRSKKVRLQHFFTPDKSTVTSLVYRKQCLYAGLVSGSVAIYSRSTDGLWNSDKPKLLKLGVLPVKAMLAVEEHLWASSGGQVFIISTHAHSVERQLEAHQDEGMVVSHMVVAGGGIWIAFSSGSTLRLFHTETLEHLQDINIATPVHSILPGNQRVSVSSLLVCHGLLLVGTNLGVTVALSVPRLQGIPKVTGRGMVSLHAHSGPVKFLTAAAAVCNQASGPLQPAESKNVESTQPPSDSAPTPSQGRGVWLGEAGCTAMALQDSLSSSSCGSLAPSQGSLEHGPEDGALYDVLHDPAHHQRGRRSSKVDVSSLLVVSGGLGHRRVNKKTKQSRHEDTTSTIMIWQIPLLNM</sequence>
<keyword evidence="1" id="KW-0488">Methylation</keyword>
<evidence type="ECO:0000256" key="4">
    <source>
        <dbReference type="ARBA" id="ARBA00023054"/>
    </source>
</evidence>
<dbReference type="InterPro" id="IPR036322">
    <property type="entry name" value="WD40_repeat_dom_sf"/>
</dbReference>
<evidence type="ECO:0000256" key="8">
    <source>
        <dbReference type="SAM" id="MobiDB-lite"/>
    </source>
</evidence>
<dbReference type="InterPro" id="IPR000219">
    <property type="entry name" value="DH_dom"/>
</dbReference>
<reference evidence="10" key="2">
    <citation type="submission" date="2025-08" db="UniProtKB">
        <authorList>
            <consortium name="Ensembl"/>
        </authorList>
    </citation>
    <scope>IDENTIFICATION</scope>
</reference>
<evidence type="ECO:0000313" key="11">
    <source>
        <dbReference type="Proteomes" id="UP000005207"/>
    </source>
</evidence>
<dbReference type="Pfam" id="PF19056">
    <property type="entry name" value="WD40_2"/>
    <property type="match status" value="1"/>
</dbReference>
<dbReference type="CDD" id="cd00160">
    <property type="entry name" value="RhoGEF"/>
    <property type="match status" value="1"/>
</dbReference>